<keyword evidence="4" id="KW-0238">DNA-binding</keyword>
<evidence type="ECO:0000256" key="5">
    <source>
        <dbReference type="ARBA" id="ARBA00023163"/>
    </source>
</evidence>
<dbReference type="InterPro" id="IPR013325">
    <property type="entry name" value="RNA_pol_sigma_r2"/>
</dbReference>
<feature type="domain" description="RNA polymerase sigma factor 70 region 4 type 2" evidence="7">
    <location>
        <begin position="111"/>
        <end position="160"/>
    </location>
</feature>
<comment type="similarity">
    <text evidence="1">Belongs to the sigma-70 factor family. ECF subfamily.</text>
</comment>
<evidence type="ECO:0000259" key="6">
    <source>
        <dbReference type="Pfam" id="PF04542"/>
    </source>
</evidence>
<keyword evidence="3" id="KW-0731">Sigma factor</keyword>
<dbReference type="CDD" id="cd06171">
    <property type="entry name" value="Sigma70_r4"/>
    <property type="match status" value="1"/>
</dbReference>
<gene>
    <name evidence="8" type="ORF">CFK37_18695</name>
</gene>
<keyword evidence="2" id="KW-0805">Transcription regulation</keyword>
<dbReference type="GO" id="GO:0006352">
    <property type="term" value="P:DNA-templated transcription initiation"/>
    <property type="evidence" value="ECO:0007669"/>
    <property type="project" value="InterPro"/>
</dbReference>
<evidence type="ECO:0008006" key="10">
    <source>
        <dbReference type="Google" id="ProtNLM"/>
    </source>
</evidence>
<dbReference type="SUPFAM" id="SSF88946">
    <property type="entry name" value="Sigma2 domain of RNA polymerase sigma factors"/>
    <property type="match status" value="1"/>
</dbReference>
<dbReference type="AlphaFoldDB" id="A0A220U7D0"/>
<evidence type="ECO:0000256" key="4">
    <source>
        <dbReference type="ARBA" id="ARBA00023125"/>
    </source>
</evidence>
<dbReference type="OrthoDB" id="2381154at2"/>
<dbReference type="EMBL" id="CP022315">
    <property type="protein sequence ID" value="ASK64038.1"/>
    <property type="molecule type" value="Genomic_DNA"/>
</dbReference>
<evidence type="ECO:0000256" key="1">
    <source>
        <dbReference type="ARBA" id="ARBA00010641"/>
    </source>
</evidence>
<dbReference type="InterPro" id="IPR014284">
    <property type="entry name" value="RNA_pol_sigma-70_dom"/>
</dbReference>
<proteinExistence type="inferred from homology"/>
<dbReference type="RefSeq" id="WP_089063296.1">
    <property type="nucleotide sequence ID" value="NZ_CP022315.1"/>
</dbReference>
<keyword evidence="5" id="KW-0804">Transcription</keyword>
<feature type="domain" description="RNA polymerase sigma-70 region 2" evidence="6">
    <location>
        <begin position="20"/>
        <end position="84"/>
    </location>
</feature>
<dbReference type="Proteomes" id="UP000198312">
    <property type="component" value="Chromosome"/>
</dbReference>
<dbReference type="Gene3D" id="1.10.1740.10">
    <property type="match status" value="1"/>
</dbReference>
<dbReference type="InterPro" id="IPR013249">
    <property type="entry name" value="RNA_pol_sigma70_r4_t2"/>
</dbReference>
<dbReference type="SUPFAM" id="SSF88659">
    <property type="entry name" value="Sigma3 and sigma4 domains of RNA polymerase sigma factors"/>
    <property type="match status" value="1"/>
</dbReference>
<dbReference type="NCBIfam" id="TIGR02937">
    <property type="entry name" value="sigma70-ECF"/>
    <property type="match status" value="1"/>
</dbReference>
<name>A0A220U7D0_9BACI</name>
<evidence type="ECO:0000313" key="8">
    <source>
        <dbReference type="EMBL" id="ASK64038.1"/>
    </source>
</evidence>
<evidence type="ECO:0000256" key="2">
    <source>
        <dbReference type="ARBA" id="ARBA00023015"/>
    </source>
</evidence>
<dbReference type="InterPro" id="IPR036388">
    <property type="entry name" value="WH-like_DNA-bd_sf"/>
</dbReference>
<dbReference type="GO" id="GO:0003677">
    <property type="term" value="F:DNA binding"/>
    <property type="evidence" value="ECO:0007669"/>
    <property type="project" value="UniProtKB-KW"/>
</dbReference>
<dbReference type="Gene3D" id="1.10.10.10">
    <property type="entry name" value="Winged helix-like DNA-binding domain superfamily/Winged helix DNA-binding domain"/>
    <property type="match status" value="1"/>
</dbReference>
<sequence>MRPHVQKTLAEANENFENAVQPYLKDLEKYCRSLMKSTWDGEDLMQDTLTKAYKSWLGTSKSVSKAYLFRIASNTWIDEYRKRKPDVDFNQDTSMLVARKETDSDQIYSAMELLLRELTPKQRLAMLLSGLDYTAQETAAMTGTNEGAVKAALHRARRKLNLEKHEDDGNMDHDRVITYVTAVRNGEAAKLIDLFHKEMLEPRQTSIPGAKMVSGPQLTIQQISRASVSYLLVAIPTKSGDLLFIPFYRSEWLNSLSWLTKEFSFAA</sequence>
<dbReference type="PANTHER" id="PTHR43133">
    <property type="entry name" value="RNA POLYMERASE ECF-TYPE SIGMA FACTO"/>
    <property type="match status" value="1"/>
</dbReference>
<dbReference type="GO" id="GO:0016987">
    <property type="term" value="F:sigma factor activity"/>
    <property type="evidence" value="ECO:0007669"/>
    <property type="project" value="UniProtKB-KW"/>
</dbReference>
<dbReference type="PANTHER" id="PTHR43133:SF8">
    <property type="entry name" value="RNA POLYMERASE SIGMA FACTOR HI_1459-RELATED"/>
    <property type="match status" value="1"/>
</dbReference>
<dbReference type="Pfam" id="PF04542">
    <property type="entry name" value="Sigma70_r2"/>
    <property type="match status" value="1"/>
</dbReference>
<organism evidence="8 9">
    <name type="scientific">Virgibacillus phasianinus</name>
    <dbReference type="NCBI Taxonomy" id="2017483"/>
    <lineage>
        <taxon>Bacteria</taxon>
        <taxon>Bacillati</taxon>
        <taxon>Bacillota</taxon>
        <taxon>Bacilli</taxon>
        <taxon>Bacillales</taxon>
        <taxon>Bacillaceae</taxon>
        <taxon>Virgibacillus</taxon>
    </lineage>
</organism>
<dbReference type="InterPro" id="IPR007627">
    <property type="entry name" value="RNA_pol_sigma70_r2"/>
</dbReference>
<dbReference type="KEGG" id="vil:CFK37_18695"/>
<keyword evidence="9" id="KW-1185">Reference proteome</keyword>
<evidence type="ECO:0000259" key="7">
    <source>
        <dbReference type="Pfam" id="PF08281"/>
    </source>
</evidence>
<accession>A0A220U7D0</accession>
<evidence type="ECO:0000256" key="3">
    <source>
        <dbReference type="ARBA" id="ARBA00023082"/>
    </source>
</evidence>
<reference evidence="8 9" key="1">
    <citation type="submission" date="2017-07" db="EMBL/GenBank/DDBJ databases">
        <title>Virgibacillus sp. LM2416.</title>
        <authorList>
            <person name="Tak E.J."/>
            <person name="Bae J.-W."/>
        </authorList>
    </citation>
    <scope>NUCLEOTIDE SEQUENCE [LARGE SCALE GENOMIC DNA]</scope>
    <source>
        <strain evidence="8 9">LM2416</strain>
    </source>
</reference>
<evidence type="ECO:0000313" key="9">
    <source>
        <dbReference type="Proteomes" id="UP000198312"/>
    </source>
</evidence>
<dbReference type="InterPro" id="IPR013324">
    <property type="entry name" value="RNA_pol_sigma_r3/r4-like"/>
</dbReference>
<dbReference type="InterPro" id="IPR039425">
    <property type="entry name" value="RNA_pol_sigma-70-like"/>
</dbReference>
<dbReference type="Pfam" id="PF08281">
    <property type="entry name" value="Sigma70_r4_2"/>
    <property type="match status" value="1"/>
</dbReference>
<protein>
    <recommendedName>
        <fullName evidence="10">RNA polymerase</fullName>
    </recommendedName>
</protein>